<proteinExistence type="predicted"/>
<keyword evidence="2" id="KW-1185">Reference proteome</keyword>
<dbReference type="STRING" id="545501.BN997_04514"/>
<reference evidence="1 2" key="1">
    <citation type="submission" date="2014-11" db="EMBL/GenBank/DDBJ databases">
        <authorList>
            <person name="Urmite Genomes Urmite Genomes"/>
        </authorList>
    </citation>
    <scope>NUCLEOTIDE SEQUENCE [LARGE SCALE GENOMIC DNA]</scope>
    <source>
        <strain evidence="1 2">Oc5</strain>
    </source>
</reference>
<accession>A0A0A1MYV7</accession>
<dbReference type="OrthoDB" id="2971044at2"/>
<dbReference type="Proteomes" id="UP000040453">
    <property type="component" value="Unassembled WGS sequence"/>
</dbReference>
<evidence type="ECO:0000313" key="1">
    <source>
        <dbReference type="EMBL" id="CEI84562.1"/>
    </source>
</evidence>
<dbReference type="AlphaFoldDB" id="A0A0A1MYV7"/>
<protein>
    <submittedName>
        <fullName evidence="1">Uncharacterized protein</fullName>
    </submittedName>
</protein>
<organism evidence="1 2">
    <name type="scientific">Oceanobacillus oncorhynchi</name>
    <dbReference type="NCBI Taxonomy" id="545501"/>
    <lineage>
        <taxon>Bacteria</taxon>
        <taxon>Bacillati</taxon>
        <taxon>Bacillota</taxon>
        <taxon>Bacilli</taxon>
        <taxon>Bacillales</taxon>
        <taxon>Bacillaceae</taxon>
        <taxon>Oceanobacillus</taxon>
    </lineage>
</organism>
<evidence type="ECO:0000313" key="2">
    <source>
        <dbReference type="Proteomes" id="UP000040453"/>
    </source>
</evidence>
<dbReference type="EMBL" id="CDGG01000001">
    <property type="protein sequence ID" value="CEI84562.1"/>
    <property type="molecule type" value="Genomic_DNA"/>
</dbReference>
<gene>
    <name evidence="1" type="ORF">BN997_04514</name>
</gene>
<dbReference type="RefSeq" id="WP_042535479.1">
    <property type="nucleotide sequence ID" value="NZ_CAXOIH010000019.1"/>
</dbReference>
<sequence length="201" mass="23165">MRVFVTPHNHWIGYHIVTELLDAGCQVDGKRDNQIDSGLEDFFGRNSHFQETGQVISPYDLAIVINHHSDITDLPQYTKKILHIYTDANGHKISNYADTTVISAPYLIGEGMEMNENGLIADGRLLSFADKEWQNKAIYIKDFLNVLMQWIKMTHLPKLIEIISVNDNLTNTKVEKKQVLLENRDIDEVIKTIQTFNKRLR</sequence>
<name>A0A0A1MYV7_9BACI</name>